<accession>A0A7F5RJJ7</accession>
<evidence type="ECO:0000256" key="1">
    <source>
        <dbReference type="SAM" id="MobiDB-lite"/>
    </source>
</evidence>
<dbReference type="AlphaFoldDB" id="A0A7F5RJJ7"/>
<organism evidence="3 4">
    <name type="scientific">Agrilus planipennis</name>
    <name type="common">Emerald ash borer</name>
    <name type="synonym">Agrilus marcopoli</name>
    <dbReference type="NCBI Taxonomy" id="224129"/>
    <lineage>
        <taxon>Eukaryota</taxon>
        <taxon>Metazoa</taxon>
        <taxon>Ecdysozoa</taxon>
        <taxon>Arthropoda</taxon>
        <taxon>Hexapoda</taxon>
        <taxon>Insecta</taxon>
        <taxon>Pterygota</taxon>
        <taxon>Neoptera</taxon>
        <taxon>Endopterygota</taxon>
        <taxon>Coleoptera</taxon>
        <taxon>Polyphaga</taxon>
        <taxon>Elateriformia</taxon>
        <taxon>Buprestoidea</taxon>
        <taxon>Buprestidae</taxon>
        <taxon>Agrilinae</taxon>
        <taxon>Agrilus</taxon>
    </lineage>
</organism>
<gene>
    <name evidence="4" type="primary">LOC112906319</name>
</gene>
<reference evidence="4" key="1">
    <citation type="submission" date="2025-08" db="UniProtKB">
        <authorList>
            <consortium name="RefSeq"/>
        </authorList>
    </citation>
    <scope>IDENTIFICATION</scope>
    <source>
        <tissue evidence="4">Entire body</tissue>
    </source>
</reference>
<dbReference type="GeneID" id="112906319"/>
<proteinExistence type="predicted"/>
<dbReference type="InParanoid" id="A0A7F5RJJ7"/>
<protein>
    <submittedName>
        <fullName evidence="4">Pupal cuticle protein-like</fullName>
    </submittedName>
</protein>
<keyword evidence="2" id="KW-0732">Signal</keyword>
<evidence type="ECO:0000313" key="3">
    <source>
        <dbReference type="Proteomes" id="UP000192223"/>
    </source>
</evidence>
<dbReference type="RefSeq" id="XP_025836035.1">
    <property type="nucleotide sequence ID" value="XM_025980250.1"/>
</dbReference>
<feature type="non-terminal residue" evidence="4">
    <location>
        <position position="1"/>
    </location>
</feature>
<dbReference type="OrthoDB" id="6767063at2759"/>
<keyword evidence="3" id="KW-1185">Reference proteome</keyword>
<evidence type="ECO:0000256" key="2">
    <source>
        <dbReference type="SAM" id="SignalP"/>
    </source>
</evidence>
<feature type="signal peptide" evidence="2">
    <location>
        <begin position="1"/>
        <end position="29"/>
    </location>
</feature>
<feature type="region of interest" description="Disordered" evidence="1">
    <location>
        <begin position="97"/>
        <end position="120"/>
    </location>
</feature>
<evidence type="ECO:0000313" key="4">
    <source>
        <dbReference type="RefSeq" id="XP_025836035.1"/>
    </source>
</evidence>
<name>A0A7F5RJJ7_AGRPL</name>
<dbReference type="KEGG" id="apln:112906319"/>
<feature type="compositionally biased region" description="Low complexity" evidence="1">
    <location>
        <begin position="105"/>
        <end position="120"/>
    </location>
</feature>
<dbReference type="Proteomes" id="UP000192223">
    <property type="component" value="Unplaced"/>
</dbReference>
<feature type="chain" id="PRO_5028916815" evidence="2">
    <location>
        <begin position="30"/>
        <end position="170"/>
    </location>
</feature>
<sequence>FACDQIHQILLLFQIFALLLFFVAGYCYGAPDPYYPQPDPYATPPPWRGPIHVPVLRPDGVPREPPEVEAQRQHHLAKVNEAYATAAPKVGVWQGGYNNPAPQSQWNPPAQSQWNPPPSNQWNQNRWNGRLPEFGPNGQVKETPEFEAIKQQHLAEYSRALARSGAPQYY</sequence>